<dbReference type="HOGENOM" id="CLU_3374608_0_0_0"/>
<keyword evidence="1" id="KW-0812">Transmembrane</keyword>
<gene>
    <name evidence="2" type="ordered locus">Minf_0993</name>
</gene>
<dbReference type="KEGG" id="min:Minf_0993"/>
<evidence type="ECO:0000313" key="2">
    <source>
        <dbReference type="EMBL" id="ACD83048.1"/>
    </source>
</evidence>
<sequence length="34" mass="3877">MVKGKPASSPKENVRLLGMVFVIHRIILLMGWRV</sequence>
<keyword evidence="1" id="KW-1133">Transmembrane helix</keyword>
<proteinExistence type="predicted"/>
<dbReference type="Proteomes" id="UP000009149">
    <property type="component" value="Chromosome"/>
</dbReference>
<organism evidence="2 3">
    <name type="scientific">Methylacidiphilum infernorum (isolate V4)</name>
    <name type="common">Methylokorus infernorum (strain V4)</name>
    <dbReference type="NCBI Taxonomy" id="481448"/>
    <lineage>
        <taxon>Bacteria</taxon>
        <taxon>Pseudomonadati</taxon>
        <taxon>Verrucomicrobiota</taxon>
        <taxon>Methylacidiphilae</taxon>
        <taxon>Methylacidiphilales</taxon>
        <taxon>Methylacidiphilaceae</taxon>
        <taxon>Methylacidiphilum (ex Ratnadevi et al. 2023)</taxon>
    </lineage>
</organism>
<feature type="transmembrane region" description="Helical" evidence="1">
    <location>
        <begin position="12"/>
        <end position="32"/>
    </location>
</feature>
<protein>
    <submittedName>
        <fullName evidence="2">Uncharacterized protein</fullName>
    </submittedName>
</protein>
<reference evidence="2 3" key="1">
    <citation type="journal article" date="2008" name="Biol. Direct">
        <title>Complete genome sequence of the extremely acidophilic methanotroph isolate V4, Methylacidiphilum infernorum, a representative of the bacterial phylum Verrucomicrobia.</title>
        <authorList>
            <person name="Hou S."/>
            <person name="Makarova K.S."/>
            <person name="Saw J.H."/>
            <person name="Senin P."/>
            <person name="Ly B.V."/>
            <person name="Zhou Z."/>
            <person name="Ren Y."/>
            <person name="Wang J."/>
            <person name="Galperin M.Y."/>
            <person name="Omelchenko M.V."/>
            <person name="Wolf Y.I."/>
            <person name="Yutin N."/>
            <person name="Koonin E.V."/>
            <person name="Stott M.B."/>
            <person name="Mountain B.W."/>
            <person name="Crowe M.A."/>
            <person name="Smirnova A.V."/>
            <person name="Dunfield P.F."/>
            <person name="Feng L."/>
            <person name="Wang L."/>
            <person name="Alam M."/>
        </authorList>
    </citation>
    <scope>NUCLEOTIDE SEQUENCE [LARGE SCALE GENOMIC DNA]</scope>
    <source>
        <strain evidence="3">Isolate V4</strain>
    </source>
</reference>
<evidence type="ECO:0000313" key="3">
    <source>
        <dbReference type="Proteomes" id="UP000009149"/>
    </source>
</evidence>
<dbReference type="AlphaFoldDB" id="B3DUP5"/>
<keyword evidence="1" id="KW-0472">Membrane</keyword>
<name>B3DUP5_METI4</name>
<evidence type="ECO:0000256" key="1">
    <source>
        <dbReference type="SAM" id="Phobius"/>
    </source>
</evidence>
<accession>B3DUP5</accession>
<dbReference type="EMBL" id="CP000975">
    <property type="protein sequence ID" value="ACD83048.1"/>
    <property type="molecule type" value="Genomic_DNA"/>
</dbReference>